<dbReference type="PANTHER" id="PTHR47331:SF7">
    <property type="match status" value="1"/>
</dbReference>
<reference evidence="1" key="2">
    <citation type="submission" date="2020-11" db="EMBL/GenBank/DDBJ databases">
        <authorList>
            <person name="McCartney M.A."/>
            <person name="Auch B."/>
            <person name="Kono T."/>
            <person name="Mallez S."/>
            <person name="Becker A."/>
            <person name="Gohl D.M."/>
            <person name="Silverstein K.A.T."/>
            <person name="Koren S."/>
            <person name="Bechman K.B."/>
            <person name="Herman A."/>
            <person name="Abrahante J.E."/>
            <person name="Garbe J."/>
        </authorList>
    </citation>
    <scope>NUCLEOTIDE SEQUENCE</scope>
    <source>
        <strain evidence="1">Duluth1</strain>
        <tissue evidence="1">Whole animal</tissue>
    </source>
</reference>
<evidence type="ECO:0000313" key="2">
    <source>
        <dbReference type="Proteomes" id="UP000828390"/>
    </source>
</evidence>
<reference evidence="1" key="1">
    <citation type="journal article" date="2019" name="bioRxiv">
        <title>The Genome of the Zebra Mussel, Dreissena polymorpha: A Resource for Invasive Species Research.</title>
        <authorList>
            <person name="McCartney M.A."/>
            <person name="Auch B."/>
            <person name="Kono T."/>
            <person name="Mallez S."/>
            <person name="Zhang Y."/>
            <person name="Obille A."/>
            <person name="Becker A."/>
            <person name="Abrahante J.E."/>
            <person name="Garbe J."/>
            <person name="Badalamenti J.P."/>
            <person name="Herman A."/>
            <person name="Mangelson H."/>
            <person name="Liachko I."/>
            <person name="Sullivan S."/>
            <person name="Sone E.D."/>
            <person name="Koren S."/>
            <person name="Silverstein K.A.T."/>
            <person name="Beckman K.B."/>
            <person name="Gohl D.M."/>
        </authorList>
    </citation>
    <scope>NUCLEOTIDE SEQUENCE</scope>
    <source>
        <strain evidence="1">Duluth1</strain>
        <tissue evidence="1">Whole animal</tissue>
    </source>
</reference>
<comment type="caution">
    <text evidence="1">The sequence shown here is derived from an EMBL/GenBank/DDBJ whole genome shotgun (WGS) entry which is preliminary data.</text>
</comment>
<dbReference type="EMBL" id="JAIWYP010000007">
    <property type="protein sequence ID" value="KAH3802392.1"/>
    <property type="molecule type" value="Genomic_DNA"/>
</dbReference>
<gene>
    <name evidence="1" type="ORF">DPMN_156068</name>
</gene>
<protein>
    <submittedName>
        <fullName evidence="1">Uncharacterized protein</fullName>
    </submittedName>
</protein>
<name>A0A9D4FQ13_DREPO</name>
<evidence type="ECO:0000313" key="1">
    <source>
        <dbReference type="EMBL" id="KAH3802392.1"/>
    </source>
</evidence>
<dbReference type="AlphaFoldDB" id="A0A9D4FQ13"/>
<organism evidence="1 2">
    <name type="scientific">Dreissena polymorpha</name>
    <name type="common">Zebra mussel</name>
    <name type="synonym">Mytilus polymorpha</name>
    <dbReference type="NCBI Taxonomy" id="45954"/>
    <lineage>
        <taxon>Eukaryota</taxon>
        <taxon>Metazoa</taxon>
        <taxon>Spiralia</taxon>
        <taxon>Lophotrochozoa</taxon>
        <taxon>Mollusca</taxon>
        <taxon>Bivalvia</taxon>
        <taxon>Autobranchia</taxon>
        <taxon>Heteroconchia</taxon>
        <taxon>Euheterodonta</taxon>
        <taxon>Imparidentia</taxon>
        <taxon>Neoheterodontei</taxon>
        <taxon>Myida</taxon>
        <taxon>Dreissenoidea</taxon>
        <taxon>Dreissenidae</taxon>
        <taxon>Dreissena</taxon>
    </lineage>
</organism>
<proteinExistence type="predicted"/>
<dbReference type="Proteomes" id="UP000828390">
    <property type="component" value="Unassembled WGS sequence"/>
</dbReference>
<keyword evidence="2" id="KW-1185">Reference proteome</keyword>
<sequence>MWFIHPSVFSPNFSLRCVHVTTFKALLSLRKIKLLAQRNGLLLPGQMTRPTRTGTSTYHCNVINVKKTEMSDSKSERKNKCILDGMGHPLNACRLFRQKSLQERKNSLRENKICFRCCETDEHSFRRCQKDVICKIC</sequence>
<dbReference type="PANTHER" id="PTHR47331">
    <property type="entry name" value="PHD-TYPE DOMAIN-CONTAINING PROTEIN"/>
    <property type="match status" value="1"/>
</dbReference>
<accession>A0A9D4FQ13</accession>